<accession>A0A0K1H0K8</accession>
<dbReference type="InterPro" id="IPR054252">
    <property type="entry name" value="Pam3_gp18"/>
</dbReference>
<dbReference type="RefSeq" id="WP_016257158.1">
    <property type="nucleotide sequence ID" value="NZ_CP045152.1"/>
</dbReference>
<name>A0A0K1H0K8_YERPE</name>
<reference evidence="2" key="1">
    <citation type="submission" date="2015-06" db="EMBL/GenBank/DDBJ databases">
        <title>Complete cryptic plasmid (pTP33) assembly of Yersinia pestis biovar Medievalis strain I-2638.</title>
        <authorList>
            <person name="Afanas'ev M.V."/>
            <person name="Tokmakova E.G."/>
            <person name="Polovinkina V.S."/>
            <person name="Sidorova E.A."/>
            <person name="Sinkov V.V."/>
            <person name="Balakhonov S.V."/>
        </authorList>
    </citation>
    <scope>NUCLEOTIDE SEQUENCE</scope>
    <source>
        <strain evidence="2">I-2638</strain>
        <plasmid evidence="2">pTP33</plasmid>
    </source>
</reference>
<evidence type="ECO:0000313" key="2">
    <source>
        <dbReference type="EMBL" id="AKT73170.1"/>
    </source>
</evidence>
<sequence length="112" mass="12556">MIYEIPVTTDDIQEQSFDLFGYSLRLKLRYNAVGGVWQFDLLNLKTLLPVCQNVGLAVNAPALFARRLPFVLVLADGSGLGINGLLQDEFGNRLKLYLVAKEVWREAVRQAS</sequence>
<accession>A0A5P8YMM3</accession>
<evidence type="ECO:0000259" key="1">
    <source>
        <dbReference type="Pfam" id="PF22479"/>
    </source>
</evidence>
<protein>
    <recommendedName>
        <fullName evidence="1">Cyanophage baseplate Pam3 plug gp18 domain-containing protein</fullName>
    </recommendedName>
</protein>
<geneLocation type="plasmid" evidence="2">
    <name>pTP33</name>
</geneLocation>
<dbReference type="Pfam" id="PF22479">
    <property type="entry name" value="Pam3_gp18"/>
    <property type="match status" value="1"/>
</dbReference>
<proteinExistence type="predicted"/>
<dbReference type="AlphaFoldDB" id="A0A0K1H0K8"/>
<keyword evidence="2" id="KW-0614">Plasmid</keyword>
<feature type="domain" description="Cyanophage baseplate Pam3 plug gp18" evidence="1">
    <location>
        <begin position="2"/>
        <end position="99"/>
    </location>
</feature>
<dbReference type="EMBL" id="KT020860">
    <property type="protein sequence ID" value="AKT73170.1"/>
    <property type="molecule type" value="Genomic_DNA"/>
</dbReference>
<organism evidence="2">
    <name type="scientific">Yersinia pestis</name>
    <dbReference type="NCBI Taxonomy" id="632"/>
    <lineage>
        <taxon>Bacteria</taxon>
        <taxon>Pseudomonadati</taxon>
        <taxon>Pseudomonadota</taxon>
        <taxon>Gammaproteobacteria</taxon>
        <taxon>Enterobacterales</taxon>
        <taxon>Yersiniaceae</taxon>
        <taxon>Yersinia</taxon>
    </lineage>
</organism>